<dbReference type="Proteomes" id="UP000554235">
    <property type="component" value="Unassembled WGS sequence"/>
</dbReference>
<accession>A0A8H4LE65</accession>
<dbReference type="SUPFAM" id="SSF51735">
    <property type="entry name" value="NAD(P)-binding Rossmann-fold domains"/>
    <property type="match status" value="1"/>
</dbReference>
<dbReference type="PANTHER" id="PTHR47706">
    <property type="entry name" value="NMRA-LIKE FAMILY PROTEIN"/>
    <property type="match status" value="1"/>
</dbReference>
<dbReference type="Pfam" id="PF13460">
    <property type="entry name" value="NAD_binding_10"/>
    <property type="match status" value="1"/>
</dbReference>
<dbReference type="GO" id="GO:0016491">
    <property type="term" value="F:oxidoreductase activity"/>
    <property type="evidence" value="ECO:0007669"/>
    <property type="project" value="UniProtKB-KW"/>
</dbReference>
<gene>
    <name evidence="5" type="ORF">FALBO_6761</name>
</gene>
<comment type="similarity">
    <text evidence="1">Belongs to the NmrA-type oxidoreductase family. Isoflavone reductase subfamily.</text>
</comment>
<dbReference type="InterPro" id="IPR036291">
    <property type="entry name" value="NAD(P)-bd_dom_sf"/>
</dbReference>
<evidence type="ECO:0000256" key="2">
    <source>
        <dbReference type="ARBA" id="ARBA00022857"/>
    </source>
</evidence>
<evidence type="ECO:0000313" key="5">
    <source>
        <dbReference type="EMBL" id="KAF4466377.1"/>
    </source>
</evidence>
<proteinExistence type="inferred from homology"/>
<dbReference type="InterPro" id="IPR051609">
    <property type="entry name" value="NmrA/Isoflavone_reductase-like"/>
</dbReference>
<dbReference type="Gene3D" id="3.40.50.720">
    <property type="entry name" value="NAD(P)-binding Rossmann-like Domain"/>
    <property type="match status" value="1"/>
</dbReference>
<name>A0A8H4LE65_9HYPO</name>
<organism evidence="5 6">
    <name type="scientific">Fusarium albosuccineum</name>
    <dbReference type="NCBI Taxonomy" id="1237068"/>
    <lineage>
        <taxon>Eukaryota</taxon>
        <taxon>Fungi</taxon>
        <taxon>Dikarya</taxon>
        <taxon>Ascomycota</taxon>
        <taxon>Pezizomycotina</taxon>
        <taxon>Sordariomycetes</taxon>
        <taxon>Hypocreomycetidae</taxon>
        <taxon>Hypocreales</taxon>
        <taxon>Nectriaceae</taxon>
        <taxon>Fusarium</taxon>
        <taxon>Fusarium decemcellulare species complex</taxon>
    </lineage>
</organism>
<feature type="domain" description="NAD(P)-binding" evidence="4">
    <location>
        <begin position="7"/>
        <end position="120"/>
    </location>
</feature>
<evidence type="ECO:0000256" key="3">
    <source>
        <dbReference type="ARBA" id="ARBA00023002"/>
    </source>
</evidence>
<evidence type="ECO:0000259" key="4">
    <source>
        <dbReference type="Pfam" id="PF13460"/>
    </source>
</evidence>
<reference evidence="5 6" key="1">
    <citation type="submission" date="2020-01" db="EMBL/GenBank/DDBJ databases">
        <title>Identification and distribution of gene clusters putatively required for synthesis of sphingolipid metabolism inhibitors in phylogenetically diverse species of the filamentous fungus Fusarium.</title>
        <authorList>
            <person name="Kim H.-S."/>
            <person name="Busman M."/>
            <person name="Brown D.W."/>
            <person name="Divon H."/>
            <person name="Uhlig S."/>
            <person name="Proctor R.H."/>
        </authorList>
    </citation>
    <scope>NUCLEOTIDE SEQUENCE [LARGE SCALE GENOMIC DNA]</scope>
    <source>
        <strain evidence="5 6">NRRL 20459</strain>
    </source>
</reference>
<keyword evidence="2" id="KW-0521">NADP</keyword>
<evidence type="ECO:0000256" key="1">
    <source>
        <dbReference type="ARBA" id="ARBA00005725"/>
    </source>
</evidence>
<dbReference type="InterPro" id="IPR016040">
    <property type="entry name" value="NAD(P)-bd_dom"/>
</dbReference>
<keyword evidence="3" id="KW-0560">Oxidoreductase</keyword>
<dbReference type="PANTHER" id="PTHR47706:SF9">
    <property type="entry name" value="NMRA-LIKE DOMAIN-CONTAINING PROTEIN-RELATED"/>
    <property type="match status" value="1"/>
</dbReference>
<dbReference type="OrthoDB" id="419598at2759"/>
<sequence>MKIVIAGISGKMGCLLTQEALERGHRVRGLGRSEAKLPKHIQADSRVEFVEMASYFDEDILAKACTGCDAVICAYGIVPHLQLEGQLFLLRAAERANIRKFVTASWSGDYRRLNLGDMESYDPYMCLRAQALLETTIKPIYVFVGVFAETMFASYHPDNVERVWWLNDRVEVLTWGTGDEELTITPMRDSAAYTIEILERDDAEDGGDWMVYSWRTSLREAAQVFTKVTGRPKEIVIEGSLDDLAALEAKERAKGSKLNYWTYLGLSYFVNLLTGRMEGANDSRSAEFPDGCRTSMESWFAASE</sequence>
<dbReference type="AlphaFoldDB" id="A0A8H4LE65"/>
<keyword evidence="6" id="KW-1185">Reference proteome</keyword>
<dbReference type="EMBL" id="JAADYS010000884">
    <property type="protein sequence ID" value="KAF4466377.1"/>
    <property type="molecule type" value="Genomic_DNA"/>
</dbReference>
<comment type="caution">
    <text evidence="5">The sequence shown here is derived from an EMBL/GenBank/DDBJ whole genome shotgun (WGS) entry which is preliminary data.</text>
</comment>
<protein>
    <submittedName>
        <fullName evidence="5">NAD(P)-binding</fullName>
    </submittedName>
</protein>
<evidence type="ECO:0000313" key="6">
    <source>
        <dbReference type="Proteomes" id="UP000554235"/>
    </source>
</evidence>